<accession>A0A401TRB9</accession>
<organism evidence="1 2">
    <name type="scientific">Chiloscyllium punctatum</name>
    <name type="common">Brownbanded bambooshark</name>
    <name type="synonym">Hemiscyllium punctatum</name>
    <dbReference type="NCBI Taxonomy" id="137246"/>
    <lineage>
        <taxon>Eukaryota</taxon>
        <taxon>Metazoa</taxon>
        <taxon>Chordata</taxon>
        <taxon>Craniata</taxon>
        <taxon>Vertebrata</taxon>
        <taxon>Chondrichthyes</taxon>
        <taxon>Elasmobranchii</taxon>
        <taxon>Galeomorphii</taxon>
        <taxon>Galeoidea</taxon>
        <taxon>Orectolobiformes</taxon>
        <taxon>Hemiscylliidae</taxon>
        <taxon>Chiloscyllium</taxon>
    </lineage>
</organism>
<feature type="non-terminal residue" evidence="1">
    <location>
        <position position="51"/>
    </location>
</feature>
<sequence length="51" mass="5740">MNILYELTDNLIRTRCLVSVQSMRQDTEREGHGAAFSGSGCDRLRKAVLRA</sequence>
<evidence type="ECO:0000313" key="1">
    <source>
        <dbReference type="EMBL" id="GCC45148.1"/>
    </source>
</evidence>
<protein>
    <submittedName>
        <fullName evidence="1">Uncharacterized protein</fullName>
    </submittedName>
</protein>
<dbReference type="Proteomes" id="UP000287033">
    <property type="component" value="Unassembled WGS sequence"/>
</dbReference>
<reference evidence="1 2" key="1">
    <citation type="journal article" date="2018" name="Nat. Ecol. Evol.">
        <title>Shark genomes provide insights into elasmobranch evolution and the origin of vertebrates.</title>
        <authorList>
            <person name="Hara Y"/>
            <person name="Yamaguchi K"/>
            <person name="Onimaru K"/>
            <person name="Kadota M"/>
            <person name="Koyanagi M"/>
            <person name="Keeley SD"/>
            <person name="Tatsumi K"/>
            <person name="Tanaka K"/>
            <person name="Motone F"/>
            <person name="Kageyama Y"/>
            <person name="Nozu R"/>
            <person name="Adachi N"/>
            <person name="Nishimura O"/>
            <person name="Nakagawa R"/>
            <person name="Tanegashima C"/>
            <person name="Kiyatake I"/>
            <person name="Matsumoto R"/>
            <person name="Murakumo K"/>
            <person name="Nishida K"/>
            <person name="Terakita A"/>
            <person name="Kuratani S"/>
            <person name="Sato K"/>
            <person name="Hyodo S Kuraku.S."/>
        </authorList>
    </citation>
    <scope>NUCLEOTIDE SEQUENCE [LARGE SCALE GENOMIC DNA]</scope>
</reference>
<proteinExistence type="predicted"/>
<keyword evidence="2" id="KW-1185">Reference proteome</keyword>
<evidence type="ECO:0000313" key="2">
    <source>
        <dbReference type="Proteomes" id="UP000287033"/>
    </source>
</evidence>
<dbReference type="EMBL" id="BEZZ01155197">
    <property type="protein sequence ID" value="GCC45148.1"/>
    <property type="molecule type" value="Genomic_DNA"/>
</dbReference>
<comment type="caution">
    <text evidence="1">The sequence shown here is derived from an EMBL/GenBank/DDBJ whole genome shotgun (WGS) entry which is preliminary data.</text>
</comment>
<dbReference type="AlphaFoldDB" id="A0A401TRB9"/>
<gene>
    <name evidence="1" type="ORF">chiPu_0029376</name>
</gene>
<name>A0A401TRB9_CHIPU</name>